<comment type="caution">
    <text evidence="3">The sequence shown here is derived from an EMBL/GenBank/DDBJ whole genome shotgun (WGS) entry which is preliminary data.</text>
</comment>
<proteinExistence type="predicted"/>
<protein>
    <submittedName>
        <fullName evidence="3">FkbM family methyltransferase</fullName>
    </submittedName>
</protein>
<evidence type="ECO:0000259" key="2">
    <source>
        <dbReference type="Pfam" id="PF05050"/>
    </source>
</evidence>
<evidence type="ECO:0000313" key="4">
    <source>
        <dbReference type="Proteomes" id="UP000323258"/>
    </source>
</evidence>
<dbReference type="InterPro" id="IPR006342">
    <property type="entry name" value="FkbM_mtfrase"/>
</dbReference>
<reference evidence="3 4" key="2">
    <citation type="submission" date="2019-09" db="EMBL/GenBank/DDBJ databases">
        <title>Mesorhizobium sp. MaA-C15 isolated from Microcystis aeruginosa.</title>
        <authorList>
            <person name="Jeong S.E."/>
            <person name="Jin H.M."/>
            <person name="Jeon C.O."/>
        </authorList>
    </citation>
    <scope>NUCLEOTIDE SEQUENCE [LARGE SCALE GENOMIC DNA]</scope>
    <source>
        <strain evidence="3 4">MaA-C15</strain>
    </source>
</reference>
<keyword evidence="3" id="KW-0808">Transferase</keyword>
<evidence type="ECO:0000313" key="3">
    <source>
        <dbReference type="EMBL" id="TYR30486.1"/>
    </source>
</evidence>
<keyword evidence="4" id="KW-1185">Reference proteome</keyword>
<dbReference type="InterPro" id="IPR052514">
    <property type="entry name" value="SAM-dependent_MTase"/>
</dbReference>
<gene>
    <name evidence="3" type="ORF">FY036_17355</name>
</gene>
<dbReference type="NCBIfam" id="TIGR01444">
    <property type="entry name" value="fkbM_fam"/>
    <property type="match status" value="1"/>
</dbReference>
<dbReference type="Gene3D" id="3.40.50.150">
    <property type="entry name" value="Vaccinia Virus protein VP39"/>
    <property type="match status" value="1"/>
</dbReference>
<evidence type="ECO:0000256" key="1">
    <source>
        <dbReference type="SAM" id="MobiDB-lite"/>
    </source>
</evidence>
<dbReference type="AlphaFoldDB" id="A0A5D4GNT4"/>
<dbReference type="RefSeq" id="WP_148916024.1">
    <property type="nucleotide sequence ID" value="NZ_VSZS01000066.1"/>
</dbReference>
<dbReference type="PANTHER" id="PTHR34203:SF15">
    <property type="entry name" value="SLL1173 PROTEIN"/>
    <property type="match status" value="1"/>
</dbReference>
<feature type="domain" description="Methyltransferase FkbM" evidence="2">
    <location>
        <begin position="114"/>
        <end position="270"/>
    </location>
</feature>
<dbReference type="EMBL" id="VSZS01000066">
    <property type="protein sequence ID" value="TYR30486.1"/>
    <property type="molecule type" value="Genomic_DNA"/>
</dbReference>
<name>A0A5D4GNT4_9HYPH</name>
<organism evidence="3 4">
    <name type="scientific">Neoaquamicrobium microcysteis</name>
    <dbReference type="NCBI Taxonomy" id="2682781"/>
    <lineage>
        <taxon>Bacteria</taxon>
        <taxon>Pseudomonadati</taxon>
        <taxon>Pseudomonadota</taxon>
        <taxon>Alphaproteobacteria</taxon>
        <taxon>Hyphomicrobiales</taxon>
        <taxon>Phyllobacteriaceae</taxon>
        <taxon>Neoaquamicrobium</taxon>
    </lineage>
</organism>
<dbReference type="CDD" id="cd02440">
    <property type="entry name" value="AdoMet_MTases"/>
    <property type="match status" value="1"/>
</dbReference>
<dbReference type="GO" id="GO:0032259">
    <property type="term" value="P:methylation"/>
    <property type="evidence" value="ECO:0007669"/>
    <property type="project" value="UniProtKB-KW"/>
</dbReference>
<reference evidence="3 4" key="1">
    <citation type="submission" date="2019-08" db="EMBL/GenBank/DDBJ databases">
        <authorList>
            <person name="Seo Y.L."/>
        </authorList>
    </citation>
    <scope>NUCLEOTIDE SEQUENCE [LARGE SCALE GENOMIC DNA]</scope>
    <source>
        <strain evidence="3 4">MaA-C15</strain>
    </source>
</reference>
<dbReference type="Pfam" id="PF05050">
    <property type="entry name" value="Methyltransf_21"/>
    <property type="match status" value="1"/>
</dbReference>
<dbReference type="PANTHER" id="PTHR34203">
    <property type="entry name" value="METHYLTRANSFERASE, FKBM FAMILY PROTEIN"/>
    <property type="match status" value="1"/>
</dbReference>
<sequence>MVSATRPLPSSEHEGVDNDEHLPFGHFAPNARQKALIALAAGSVLHRGLFRRTMTRLIMGGGERPLDVTFRGCAYRLRGRNNLIEFGILLNPAYNAADIDFLIQGVPPGGTFLDIGANIGLYTLPLAKQAGPQGKVVAIDANRLMARRLAWNASASGLDNISIFSCAVSDREGMGSLSIRKNDIAIVSVEDEVAGSIPIRTLSSILAEAGVERIDGLKIDIEGHEDRVLAPFIERSDVALLPRRIVIEHPGNGEDYPACAAAFAKRGYRLMGRSRNNSFYLLD</sequence>
<dbReference type="InterPro" id="IPR029063">
    <property type="entry name" value="SAM-dependent_MTases_sf"/>
</dbReference>
<feature type="compositionally biased region" description="Basic and acidic residues" evidence="1">
    <location>
        <begin position="11"/>
        <end position="23"/>
    </location>
</feature>
<dbReference type="GO" id="GO:0008168">
    <property type="term" value="F:methyltransferase activity"/>
    <property type="evidence" value="ECO:0007669"/>
    <property type="project" value="UniProtKB-KW"/>
</dbReference>
<keyword evidence="3" id="KW-0489">Methyltransferase</keyword>
<dbReference type="Proteomes" id="UP000323258">
    <property type="component" value="Unassembled WGS sequence"/>
</dbReference>
<dbReference type="SUPFAM" id="SSF53335">
    <property type="entry name" value="S-adenosyl-L-methionine-dependent methyltransferases"/>
    <property type="match status" value="1"/>
</dbReference>
<feature type="region of interest" description="Disordered" evidence="1">
    <location>
        <begin position="1"/>
        <end position="23"/>
    </location>
</feature>
<accession>A0A5D4GNT4</accession>
<dbReference type="OrthoDB" id="7272699at2"/>